<name>A0A3B0UKC8_9ZZZZ</name>
<reference evidence="1" key="1">
    <citation type="submission" date="2018-06" db="EMBL/GenBank/DDBJ databases">
        <authorList>
            <person name="Zhirakovskaya E."/>
        </authorList>
    </citation>
    <scope>NUCLEOTIDE SEQUENCE</scope>
</reference>
<organism evidence="1">
    <name type="scientific">hydrothermal vent metagenome</name>
    <dbReference type="NCBI Taxonomy" id="652676"/>
    <lineage>
        <taxon>unclassified sequences</taxon>
        <taxon>metagenomes</taxon>
        <taxon>ecological metagenomes</taxon>
    </lineage>
</organism>
<gene>
    <name evidence="1" type="ORF">MNBD_CHLOROFLEXI01-2739</name>
</gene>
<sequence>MSVTSFTDYAQKIQALLHEIISTGSAQMLDIHIDPRSNLRGFIAASLQFDDASEHFREFVDMSQPAIRVMYAYHYQDKRGQLVFRYDNAAHKPRLSQPDHKHTVNGVELSAAPTLVQVLDEIL</sequence>
<dbReference type="EMBL" id="UOEU01000255">
    <property type="protein sequence ID" value="VAW31591.1"/>
    <property type="molecule type" value="Genomic_DNA"/>
</dbReference>
<dbReference type="AlphaFoldDB" id="A0A3B0UKC8"/>
<proteinExistence type="predicted"/>
<dbReference type="InterPro" id="IPR045397">
    <property type="entry name" value="TumE-like"/>
</dbReference>
<protein>
    <submittedName>
        <fullName evidence="1">Uncharacterized protein</fullName>
    </submittedName>
</protein>
<dbReference type="Pfam" id="PF20126">
    <property type="entry name" value="TumE"/>
    <property type="match status" value="1"/>
</dbReference>
<evidence type="ECO:0000313" key="1">
    <source>
        <dbReference type="EMBL" id="VAW31591.1"/>
    </source>
</evidence>
<accession>A0A3B0UKC8</accession>